<name>A0A1E4R189_9BACI</name>
<dbReference type="InterPro" id="IPR027417">
    <property type="entry name" value="P-loop_NTPase"/>
</dbReference>
<dbReference type="RefSeq" id="WP_036120799.1">
    <property type="nucleotide sequence ID" value="NZ_CP010820.1"/>
</dbReference>
<evidence type="ECO:0000313" key="6">
    <source>
        <dbReference type="Proteomes" id="UP000094784"/>
    </source>
</evidence>
<feature type="domain" description="ABC transporter" evidence="4">
    <location>
        <begin position="4"/>
        <end position="220"/>
    </location>
</feature>
<keyword evidence="1" id="KW-0813">Transport</keyword>
<dbReference type="Gene3D" id="3.40.50.300">
    <property type="entry name" value="P-loop containing nucleotide triphosphate hydrolases"/>
    <property type="match status" value="1"/>
</dbReference>
<dbReference type="GO" id="GO:0016887">
    <property type="term" value="F:ATP hydrolysis activity"/>
    <property type="evidence" value="ECO:0007669"/>
    <property type="project" value="InterPro"/>
</dbReference>
<comment type="caution">
    <text evidence="5">The sequence shown here is derived from an EMBL/GenBank/DDBJ whole genome shotgun (WGS) entry which is preliminary data.</text>
</comment>
<dbReference type="Pfam" id="PF00005">
    <property type="entry name" value="ABC_tran"/>
    <property type="match status" value="1"/>
</dbReference>
<dbReference type="InterPro" id="IPR051782">
    <property type="entry name" value="ABC_Transporter_VariousFunc"/>
</dbReference>
<dbReference type="SMART" id="SM00382">
    <property type="entry name" value="AAA"/>
    <property type="match status" value="1"/>
</dbReference>
<dbReference type="InterPro" id="IPR017871">
    <property type="entry name" value="ABC_transporter-like_CS"/>
</dbReference>
<dbReference type="PANTHER" id="PTHR42939:SF1">
    <property type="entry name" value="ABC TRANSPORTER ATP-BINDING PROTEIN ALBC-RELATED"/>
    <property type="match status" value="1"/>
</dbReference>
<dbReference type="PANTHER" id="PTHR42939">
    <property type="entry name" value="ABC TRANSPORTER ATP-BINDING PROTEIN ALBC-RELATED"/>
    <property type="match status" value="1"/>
</dbReference>
<sequence>MILLEAKNIANVYENGRGLKEATFTLHSGKILALVGGNGAGKSTLIRLLTGQEKGKSGEMIWHKPDVIRYMPDDVNFPTMLTAAEIFNLLASLKQVDQDEQECILKRVSLWDVRNQPAKQFSKGMLQRLNLAQCLLGSGSLLILDEPTNGLDPFWIAQLKNVMLEEKNKGNTVIFSTHLLSFAEEIADDVLVLHDGEIIISGEITEIFTQENSTSLEEIWLKRLKL</sequence>
<evidence type="ECO:0000256" key="1">
    <source>
        <dbReference type="ARBA" id="ARBA00022448"/>
    </source>
</evidence>
<dbReference type="OrthoDB" id="2353216at2"/>
<keyword evidence="2" id="KW-0547">Nucleotide-binding</keyword>
<evidence type="ECO:0000313" key="5">
    <source>
        <dbReference type="EMBL" id="ODV54230.1"/>
    </source>
</evidence>
<evidence type="ECO:0000259" key="4">
    <source>
        <dbReference type="PROSITE" id="PS50893"/>
    </source>
</evidence>
<reference evidence="5 6" key="1">
    <citation type="submission" date="2016-09" db="EMBL/GenBank/DDBJ databases">
        <title>Draft genome sequence of the soil isolate, Lysinibacillus fusiformis M5, a potential hypoxanthine producer.</title>
        <authorList>
            <person name="Gallegos-Monterrosa R."/>
            <person name="Maroti G."/>
            <person name="Balint B."/>
            <person name="Kovacs A.T."/>
        </authorList>
    </citation>
    <scope>NUCLEOTIDE SEQUENCE [LARGE SCALE GENOMIC DNA]</scope>
    <source>
        <strain evidence="5 6">M5</strain>
    </source>
</reference>
<dbReference type="InterPro" id="IPR003439">
    <property type="entry name" value="ABC_transporter-like_ATP-bd"/>
</dbReference>
<protein>
    <submittedName>
        <fullName evidence="5">ABC transporter ATP-binding protein</fullName>
    </submittedName>
</protein>
<dbReference type="GO" id="GO:0005524">
    <property type="term" value="F:ATP binding"/>
    <property type="evidence" value="ECO:0007669"/>
    <property type="project" value="UniProtKB-KW"/>
</dbReference>
<proteinExistence type="predicted"/>
<dbReference type="InterPro" id="IPR003593">
    <property type="entry name" value="AAA+_ATPase"/>
</dbReference>
<organism evidence="5 6">
    <name type="scientific">Lysinibacillus fusiformis</name>
    <dbReference type="NCBI Taxonomy" id="28031"/>
    <lineage>
        <taxon>Bacteria</taxon>
        <taxon>Bacillati</taxon>
        <taxon>Bacillota</taxon>
        <taxon>Bacilli</taxon>
        <taxon>Bacillales</taxon>
        <taxon>Bacillaceae</taxon>
        <taxon>Lysinibacillus</taxon>
    </lineage>
</organism>
<dbReference type="SUPFAM" id="SSF52540">
    <property type="entry name" value="P-loop containing nucleoside triphosphate hydrolases"/>
    <property type="match status" value="1"/>
</dbReference>
<dbReference type="KEGG" id="lfu:HR49_03205"/>
<dbReference type="PROSITE" id="PS50893">
    <property type="entry name" value="ABC_TRANSPORTER_2"/>
    <property type="match status" value="1"/>
</dbReference>
<dbReference type="AlphaFoldDB" id="A0A1E4R189"/>
<dbReference type="Proteomes" id="UP000094784">
    <property type="component" value="Unassembled WGS sequence"/>
</dbReference>
<dbReference type="CDD" id="cd03230">
    <property type="entry name" value="ABC_DR_subfamily_A"/>
    <property type="match status" value="1"/>
</dbReference>
<dbReference type="PROSITE" id="PS00211">
    <property type="entry name" value="ABC_TRANSPORTER_1"/>
    <property type="match status" value="1"/>
</dbReference>
<evidence type="ECO:0000256" key="2">
    <source>
        <dbReference type="ARBA" id="ARBA00022741"/>
    </source>
</evidence>
<accession>A0A1E4R189</accession>
<gene>
    <name evidence="5" type="ORF">BG258_19450</name>
</gene>
<dbReference type="EMBL" id="MECQ01000002">
    <property type="protein sequence ID" value="ODV54230.1"/>
    <property type="molecule type" value="Genomic_DNA"/>
</dbReference>
<evidence type="ECO:0000256" key="3">
    <source>
        <dbReference type="ARBA" id="ARBA00022840"/>
    </source>
</evidence>
<keyword evidence="3 5" id="KW-0067">ATP-binding</keyword>
<dbReference type="GeneID" id="29441685"/>